<evidence type="ECO:0000256" key="3">
    <source>
        <dbReference type="ARBA" id="ARBA00023125"/>
    </source>
</evidence>
<dbReference type="Gene3D" id="1.10.10.10">
    <property type="entry name" value="Winged helix-like DNA-binding domain superfamily/Winged helix DNA-binding domain"/>
    <property type="match status" value="1"/>
</dbReference>
<feature type="domain" description="HTH lysR-type" evidence="5">
    <location>
        <begin position="5"/>
        <end position="62"/>
    </location>
</feature>
<evidence type="ECO:0000259" key="5">
    <source>
        <dbReference type="PROSITE" id="PS50931"/>
    </source>
</evidence>
<accession>A0ABS9MQM2</accession>
<proteinExistence type="inferred from homology"/>
<dbReference type="EMBL" id="JAKNCT010000004">
    <property type="protein sequence ID" value="MCG5030682.1"/>
    <property type="molecule type" value="Genomic_DNA"/>
</dbReference>
<dbReference type="Pfam" id="PF03466">
    <property type="entry name" value="LysR_substrate"/>
    <property type="match status" value="1"/>
</dbReference>
<dbReference type="PROSITE" id="PS50931">
    <property type="entry name" value="HTH_LYSR"/>
    <property type="match status" value="1"/>
</dbReference>
<dbReference type="InterPro" id="IPR036388">
    <property type="entry name" value="WH-like_DNA-bd_sf"/>
</dbReference>
<comment type="caution">
    <text evidence="6">The sequence shown here is derived from an EMBL/GenBank/DDBJ whole genome shotgun (WGS) entry which is preliminary data.</text>
</comment>
<dbReference type="CDD" id="cd05466">
    <property type="entry name" value="PBP2_LTTR_substrate"/>
    <property type="match status" value="1"/>
</dbReference>
<dbReference type="InterPro" id="IPR000847">
    <property type="entry name" value="LysR_HTH_N"/>
</dbReference>
<dbReference type="Gene3D" id="3.40.190.10">
    <property type="entry name" value="Periplasmic binding protein-like II"/>
    <property type="match status" value="2"/>
</dbReference>
<dbReference type="SUPFAM" id="SSF46785">
    <property type="entry name" value="Winged helix' DNA-binding domain"/>
    <property type="match status" value="1"/>
</dbReference>
<dbReference type="SUPFAM" id="SSF53850">
    <property type="entry name" value="Periplasmic binding protein-like II"/>
    <property type="match status" value="1"/>
</dbReference>
<evidence type="ECO:0000256" key="2">
    <source>
        <dbReference type="ARBA" id="ARBA00023015"/>
    </source>
</evidence>
<evidence type="ECO:0000256" key="4">
    <source>
        <dbReference type="ARBA" id="ARBA00023163"/>
    </source>
</evidence>
<name>A0ABS9MQM2_9BURK</name>
<reference evidence="6 7" key="1">
    <citation type="submission" date="2022-02" db="EMBL/GenBank/DDBJ databases">
        <title>Mesosutterella porci, a novel member of the family Sutterellaceae from pig feces.</title>
        <authorList>
            <person name="Wylensek D."/>
            <person name="Clavel T."/>
        </authorList>
    </citation>
    <scope>NUCLEOTIDE SEQUENCE [LARGE SCALE GENOMIC DNA]</scope>
    <source>
        <strain evidence="7">oilRF-744-wt-GAM-9</strain>
    </source>
</reference>
<keyword evidence="4" id="KW-0804">Transcription</keyword>
<dbReference type="InterPro" id="IPR036390">
    <property type="entry name" value="WH_DNA-bd_sf"/>
</dbReference>
<organism evidence="6 7">
    <name type="scientific">Mesosutterella porci</name>
    <dbReference type="NCBI Taxonomy" id="2915351"/>
    <lineage>
        <taxon>Bacteria</taxon>
        <taxon>Pseudomonadati</taxon>
        <taxon>Pseudomonadota</taxon>
        <taxon>Betaproteobacteria</taxon>
        <taxon>Burkholderiales</taxon>
        <taxon>Sutterellaceae</taxon>
        <taxon>Mesosutterella</taxon>
    </lineage>
</organism>
<keyword evidence="2" id="KW-0805">Transcription regulation</keyword>
<evidence type="ECO:0000313" key="7">
    <source>
        <dbReference type="Proteomes" id="UP001297600"/>
    </source>
</evidence>
<dbReference type="Pfam" id="PF00126">
    <property type="entry name" value="HTH_1"/>
    <property type="match status" value="1"/>
</dbReference>
<gene>
    <name evidence="6" type="ORF">MAF45_04385</name>
</gene>
<evidence type="ECO:0000313" key="6">
    <source>
        <dbReference type="EMBL" id="MCG5030682.1"/>
    </source>
</evidence>
<dbReference type="Proteomes" id="UP001297600">
    <property type="component" value="Unassembled WGS sequence"/>
</dbReference>
<keyword evidence="7" id="KW-1185">Reference proteome</keyword>
<dbReference type="RefSeq" id="WP_237978335.1">
    <property type="nucleotide sequence ID" value="NZ_JAKNCT010000004.1"/>
</dbReference>
<keyword evidence="3" id="KW-0238">DNA-binding</keyword>
<comment type="similarity">
    <text evidence="1">Belongs to the LysR transcriptional regulatory family.</text>
</comment>
<evidence type="ECO:0000256" key="1">
    <source>
        <dbReference type="ARBA" id="ARBA00009437"/>
    </source>
</evidence>
<dbReference type="PANTHER" id="PTHR30346:SF28">
    <property type="entry name" value="HTH-TYPE TRANSCRIPTIONAL REGULATOR CYNR"/>
    <property type="match status" value="1"/>
</dbReference>
<dbReference type="PRINTS" id="PR00039">
    <property type="entry name" value="HTHLYSR"/>
</dbReference>
<dbReference type="PANTHER" id="PTHR30346">
    <property type="entry name" value="TRANSCRIPTIONAL DUAL REGULATOR HCAR-RELATED"/>
    <property type="match status" value="1"/>
</dbReference>
<dbReference type="InterPro" id="IPR005119">
    <property type="entry name" value="LysR_subst-bd"/>
</dbReference>
<protein>
    <submittedName>
        <fullName evidence="6">LysR family transcriptional regulator</fullName>
    </submittedName>
</protein>
<sequence length="303" mass="33917">MPRLVEIGLLQQLEAFSRLGTLSAAAEELHITQPALTRSMKKLEDRLGVTLFVRGRNRLELNDNGRLAARLAAQAVAADEQLVREVRAADLMRRTISVGCCAPVPLQEVTLALQRLFQGKTVAASIVPDPRLLPGLLEGTLQLAVTHVRPQEPGLWSEPCGEETLFIAVPPDHPLAGRVSVRFSDLEDVPFLQFSEVGFWSELVRSRIPRPHLLLQQNREDFTEIAAATDLPTFFTDYFFSRGDRITRNRRIIPIDDPEARAVYYLVCRETDLPKFRPLYARLPLFGRTLRPGPGKKPAGSEP</sequence>